<accession>A0ACB6RTG5</accession>
<evidence type="ECO:0000313" key="2">
    <source>
        <dbReference type="Proteomes" id="UP000799754"/>
    </source>
</evidence>
<sequence>MKQSETKRKCLSSEPLIAGGHQGNAKLSKPPKVENLHERPRNRLQKQGYAIPSMLTPYPAHLGFTTPTATLYVLEYEPYPYNTLPSEFLGVYLTVDSVTAGAVAHGAYTFSREGLLDGSEYLNPTGRIKIQSQLVQQSGTDAQVSIRSHSLDERPAREDGLVRSDIPHPDYRSNTLSKTARPDVAHPGAQSMTSLKIVSKPKDTVYLAIRRGPTAAHCLGVYARPSLAWGACLKNKASCAISGTLSEESRDVDADGMPRATARLHGCGQHMWFVVAKEVDATAR</sequence>
<protein>
    <submittedName>
        <fullName evidence="1">Uncharacterized protein</fullName>
    </submittedName>
</protein>
<reference evidence="1" key="1">
    <citation type="journal article" date="2020" name="Stud. Mycol.">
        <title>101 Dothideomycetes genomes: a test case for predicting lifestyles and emergence of pathogens.</title>
        <authorList>
            <person name="Haridas S."/>
            <person name="Albert R."/>
            <person name="Binder M."/>
            <person name="Bloem J."/>
            <person name="Labutti K."/>
            <person name="Salamov A."/>
            <person name="Andreopoulos B."/>
            <person name="Baker S."/>
            <person name="Barry K."/>
            <person name="Bills G."/>
            <person name="Bluhm B."/>
            <person name="Cannon C."/>
            <person name="Castanera R."/>
            <person name="Culley D."/>
            <person name="Daum C."/>
            <person name="Ezra D."/>
            <person name="Gonzalez J."/>
            <person name="Henrissat B."/>
            <person name="Kuo A."/>
            <person name="Liang C."/>
            <person name="Lipzen A."/>
            <person name="Lutzoni F."/>
            <person name="Magnuson J."/>
            <person name="Mondo S."/>
            <person name="Nolan M."/>
            <person name="Ohm R."/>
            <person name="Pangilinan J."/>
            <person name="Park H.-J."/>
            <person name="Ramirez L."/>
            <person name="Alfaro M."/>
            <person name="Sun H."/>
            <person name="Tritt A."/>
            <person name="Yoshinaga Y."/>
            <person name="Zwiers L.-H."/>
            <person name="Turgeon B."/>
            <person name="Goodwin S."/>
            <person name="Spatafora J."/>
            <person name="Crous P."/>
            <person name="Grigoriev I."/>
        </authorList>
    </citation>
    <scope>NUCLEOTIDE SEQUENCE</scope>
    <source>
        <strain evidence="1">CBS 525.71</strain>
    </source>
</reference>
<comment type="caution">
    <text evidence="1">The sequence shown here is derived from an EMBL/GenBank/DDBJ whole genome shotgun (WGS) entry which is preliminary data.</text>
</comment>
<gene>
    <name evidence="1" type="ORF">BU25DRAFT_130796</name>
</gene>
<proteinExistence type="predicted"/>
<dbReference type="EMBL" id="MU006728">
    <property type="protein sequence ID" value="KAF2625018.1"/>
    <property type="molecule type" value="Genomic_DNA"/>
</dbReference>
<evidence type="ECO:0000313" key="1">
    <source>
        <dbReference type="EMBL" id="KAF2625018.1"/>
    </source>
</evidence>
<name>A0ACB6RTG5_9PLEO</name>
<keyword evidence="2" id="KW-1185">Reference proteome</keyword>
<organism evidence="1 2">
    <name type="scientific">Macroventuria anomochaeta</name>
    <dbReference type="NCBI Taxonomy" id="301207"/>
    <lineage>
        <taxon>Eukaryota</taxon>
        <taxon>Fungi</taxon>
        <taxon>Dikarya</taxon>
        <taxon>Ascomycota</taxon>
        <taxon>Pezizomycotina</taxon>
        <taxon>Dothideomycetes</taxon>
        <taxon>Pleosporomycetidae</taxon>
        <taxon>Pleosporales</taxon>
        <taxon>Pleosporineae</taxon>
        <taxon>Didymellaceae</taxon>
        <taxon>Macroventuria</taxon>
    </lineage>
</organism>
<dbReference type="Proteomes" id="UP000799754">
    <property type="component" value="Unassembled WGS sequence"/>
</dbReference>